<dbReference type="HOGENOM" id="CLU_2530339_0_0_1"/>
<keyword evidence="2" id="KW-1185">Reference proteome</keyword>
<proteinExistence type="predicted"/>
<dbReference type="EnsemblMetazoa" id="SMAR015278-RA">
    <property type="protein sequence ID" value="SMAR015278-PA"/>
    <property type="gene ID" value="SMAR015278"/>
</dbReference>
<evidence type="ECO:0000313" key="2">
    <source>
        <dbReference type="Proteomes" id="UP000014500"/>
    </source>
</evidence>
<sequence>MSEKLTEIVNVQMMVTHFQTFRNESFHAVVNHFTPKLISVSKVGITCRIYLAALHNTENALRDKQLQKMERCVTALPFQNTKNY</sequence>
<protein>
    <submittedName>
        <fullName evidence="1">Uncharacterized protein</fullName>
    </submittedName>
</protein>
<name>T1JN49_STRMM</name>
<dbReference type="AlphaFoldDB" id="T1JN49"/>
<evidence type="ECO:0000313" key="1">
    <source>
        <dbReference type="EnsemblMetazoa" id="SMAR015278-PA"/>
    </source>
</evidence>
<reference evidence="2" key="1">
    <citation type="submission" date="2011-05" db="EMBL/GenBank/DDBJ databases">
        <authorList>
            <person name="Richards S.R."/>
            <person name="Qu J."/>
            <person name="Jiang H."/>
            <person name="Jhangiani S.N."/>
            <person name="Agravi P."/>
            <person name="Goodspeed R."/>
            <person name="Gross S."/>
            <person name="Mandapat C."/>
            <person name="Jackson L."/>
            <person name="Mathew T."/>
            <person name="Pu L."/>
            <person name="Thornton R."/>
            <person name="Saada N."/>
            <person name="Wilczek-Boney K.B."/>
            <person name="Lee S."/>
            <person name="Kovar C."/>
            <person name="Wu Y."/>
            <person name="Scherer S.E."/>
            <person name="Worley K.C."/>
            <person name="Muzny D.M."/>
            <person name="Gibbs R."/>
        </authorList>
    </citation>
    <scope>NUCLEOTIDE SEQUENCE</scope>
    <source>
        <strain evidence="2">Brora</strain>
    </source>
</reference>
<dbReference type="EMBL" id="JH432127">
    <property type="status" value="NOT_ANNOTATED_CDS"/>
    <property type="molecule type" value="Genomic_DNA"/>
</dbReference>
<reference evidence="1" key="2">
    <citation type="submission" date="2015-02" db="UniProtKB">
        <authorList>
            <consortium name="EnsemblMetazoa"/>
        </authorList>
    </citation>
    <scope>IDENTIFICATION</scope>
</reference>
<accession>T1JN49</accession>
<dbReference type="Proteomes" id="UP000014500">
    <property type="component" value="Unassembled WGS sequence"/>
</dbReference>
<organism evidence="1 2">
    <name type="scientific">Strigamia maritima</name>
    <name type="common">European centipede</name>
    <name type="synonym">Geophilus maritimus</name>
    <dbReference type="NCBI Taxonomy" id="126957"/>
    <lineage>
        <taxon>Eukaryota</taxon>
        <taxon>Metazoa</taxon>
        <taxon>Ecdysozoa</taxon>
        <taxon>Arthropoda</taxon>
        <taxon>Myriapoda</taxon>
        <taxon>Chilopoda</taxon>
        <taxon>Pleurostigmophora</taxon>
        <taxon>Geophilomorpha</taxon>
        <taxon>Linotaeniidae</taxon>
        <taxon>Strigamia</taxon>
    </lineage>
</organism>
<dbReference type="PhylomeDB" id="T1JN49"/>